<feature type="region of interest" description="Disordered" evidence="1">
    <location>
        <begin position="60"/>
        <end position="91"/>
    </location>
</feature>
<comment type="caution">
    <text evidence="2">The sequence shown here is derived from an EMBL/GenBank/DDBJ whole genome shotgun (WGS) entry which is preliminary data.</text>
</comment>
<gene>
    <name evidence="2" type="ORF">CRG98_010130</name>
</gene>
<evidence type="ECO:0000313" key="2">
    <source>
        <dbReference type="EMBL" id="PKI69469.1"/>
    </source>
</evidence>
<keyword evidence="3" id="KW-1185">Reference proteome</keyword>
<dbReference type="AlphaFoldDB" id="A0A2I0KLY9"/>
<evidence type="ECO:0000256" key="1">
    <source>
        <dbReference type="SAM" id="MobiDB-lite"/>
    </source>
</evidence>
<sequence length="91" mass="9588">MGTGLYAKASFGPVDTRRGLFYYLPGRESVGARAVGGFLHCTRTQIAAICRKIPATGPPHLTPLGMLSPETPVSGRPVSDPGRTDSAARFT</sequence>
<protein>
    <submittedName>
        <fullName evidence="2">Uncharacterized protein</fullName>
    </submittedName>
</protein>
<evidence type="ECO:0000313" key="3">
    <source>
        <dbReference type="Proteomes" id="UP000233551"/>
    </source>
</evidence>
<dbReference type="Proteomes" id="UP000233551">
    <property type="component" value="Unassembled WGS sequence"/>
</dbReference>
<name>A0A2I0KLY9_PUNGR</name>
<accession>A0A2I0KLY9</accession>
<dbReference type="EMBL" id="PGOL01000506">
    <property type="protein sequence ID" value="PKI69469.1"/>
    <property type="molecule type" value="Genomic_DNA"/>
</dbReference>
<proteinExistence type="predicted"/>
<organism evidence="2 3">
    <name type="scientific">Punica granatum</name>
    <name type="common">Pomegranate</name>
    <dbReference type="NCBI Taxonomy" id="22663"/>
    <lineage>
        <taxon>Eukaryota</taxon>
        <taxon>Viridiplantae</taxon>
        <taxon>Streptophyta</taxon>
        <taxon>Embryophyta</taxon>
        <taxon>Tracheophyta</taxon>
        <taxon>Spermatophyta</taxon>
        <taxon>Magnoliopsida</taxon>
        <taxon>eudicotyledons</taxon>
        <taxon>Gunneridae</taxon>
        <taxon>Pentapetalae</taxon>
        <taxon>rosids</taxon>
        <taxon>malvids</taxon>
        <taxon>Myrtales</taxon>
        <taxon>Lythraceae</taxon>
        <taxon>Punica</taxon>
    </lineage>
</organism>
<reference evidence="2 3" key="1">
    <citation type="submission" date="2017-11" db="EMBL/GenBank/DDBJ databases">
        <title>De-novo sequencing of pomegranate (Punica granatum L.) genome.</title>
        <authorList>
            <person name="Akparov Z."/>
            <person name="Amiraslanov A."/>
            <person name="Hajiyeva S."/>
            <person name="Abbasov M."/>
            <person name="Kaur K."/>
            <person name="Hamwieh A."/>
            <person name="Solovyev V."/>
            <person name="Salamov A."/>
            <person name="Braich B."/>
            <person name="Kosarev P."/>
            <person name="Mahmoud A."/>
            <person name="Hajiyev E."/>
            <person name="Babayeva S."/>
            <person name="Izzatullayeva V."/>
            <person name="Mammadov A."/>
            <person name="Mammadov A."/>
            <person name="Sharifova S."/>
            <person name="Ojaghi J."/>
            <person name="Eynullazada K."/>
            <person name="Bayramov B."/>
            <person name="Abdulazimova A."/>
            <person name="Shahmuradov I."/>
        </authorList>
    </citation>
    <scope>NUCLEOTIDE SEQUENCE [LARGE SCALE GENOMIC DNA]</scope>
    <source>
        <strain evidence="3">cv. AG2017</strain>
        <tissue evidence="2">Leaf</tissue>
    </source>
</reference>